<accession>M9R9W1</accession>
<gene>
    <name evidence="3" type="ORF">OAN307_c15020</name>
</gene>
<evidence type="ECO:0000259" key="2">
    <source>
        <dbReference type="Pfam" id="PF01970"/>
    </source>
</evidence>
<dbReference type="EMBL" id="CP003740">
    <property type="protein sequence ID" value="AGI67176.1"/>
    <property type="molecule type" value="Genomic_DNA"/>
</dbReference>
<dbReference type="InterPro" id="IPR002823">
    <property type="entry name" value="DUF112_TM"/>
</dbReference>
<keyword evidence="1" id="KW-1133">Transmembrane helix</keyword>
<evidence type="ECO:0000256" key="1">
    <source>
        <dbReference type="SAM" id="Phobius"/>
    </source>
</evidence>
<dbReference type="Pfam" id="PF01970">
    <property type="entry name" value="TctA"/>
    <property type="match status" value="1"/>
</dbReference>
<proteinExistence type="predicted"/>
<keyword evidence="1" id="KW-0472">Membrane</keyword>
<organism evidence="3 4">
    <name type="scientific">Octadecabacter antarcticus 307</name>
    <dbReference type="NCBI Taxonomy" id="391626"/>
    <lineage>
        <taxon>Bacteria</taxon>
        <taxon>Pseudomonadati</taxon>
        <taxon>Pseudomonadota</taxon>
        <taxon>Alphaproteobacteria</taxon>
        <taxon>Rhodobacterales</taxon>
        <taxon>Roseobacteraceae</taxon>
        <taxon>Octadecabacter</taxon>
    </lineage>
</organism>
<dbReference type="KEGG" id="oat:OAN307_c15020"/>
<evidence type="ECO:0000313" key="3">
    <source>
        <dbReference type="EMBL" id="AGI67176.1"/>
    </source>
</evidence>
<feature type="domain" description="DUF112" evidence="2">
    <location>
        <begin position="22"/>
        <end position="113"/>
    </location>
</feature>
<dbReference type="Proteomes" id="UP000005307">
    <property type="component" value="Chromosome"/>
</dbReference>
<keyword evidence="1" id="KW-0812">Transmembrane</keyword>
<sequence>MEILQNLKLSFSITLSTWTHMLTVTGRFIGRVVGTLPSLGPSNGVAVMIPLTVFLCLDATCSLSLLTSIYYGAMYGGRISFILRDILGIEPAMTTTRNGYPMANAGRAADALVI</sequence>
<dbReference type="HOGENOM" id="CLU_169469_0_0_5"/>
<keyword evidence="4" id="KW-1185">Reference proteome</keyword>
<dbReference type="PANTHER" id="PTHR35342">
    <property type="entry name" value="TRICARBOXYLIC TRANSPORT PROTEIN"/>
    <property type="match status" value="1"/>
</dbReference>
<dbReference type="AlphaFoldDB" id="M9R9W1"/>
<dbReference type="PANTHER" id="PTHR35342:SF5">
    <property type="entry name" value="TRICARBOXYLIC TRANSPORT PROTEIN"/>
    <property type="match status" value="1"/>
</dbReference>
<evidence type="ECO:0000313" key="4">
    <source>
        <dbReference type="Proteomes" id="UP000005307"/>
    </source>
</evidence>
<dbReference type="RefSeq" id="WP_015499211.1">
    <property type="nucleotide sequence ID" value="NC_020911.1"/>
</dbReference>
<feature type="transmembrane region" description="Helical" evidence="1">
    <location>
        <begin position="45"/>
        <end position="71"/>
    </location>
</feature>
<dbReference type="STRING" id="391626.OAN307_c15020"/>
<name>M9R9W1_9RHOB</name>
<protein>
    <recommendedName>
        <fullName evidence="2">DUF112 domain-containing protein</fullName>
    </recommendedName>
</protein>
<dbReference type="eggNOG" id="COG3333">
    <property type="taxonomic scope" value="Bacteria"/>
</dbReference>
<reference evidence="3 4" key="1">
    <citation type="journal article" date="2013" name="PLoS ONE">
        <title>Poles Apart: Arctic and Antarctic Octadecabacter strains Share High Genome Plasticity and a New Type of Xanthorhodopsin.</title>
        <authorList>
            <person name="Vollmers J."/>
            <person name="Voget S."/>
            <person name="Dietrich S."/>
            <person name="Gollnow K."/>
            <person name="Smits M."/>
            <person name="Meyer K."/>
            <person name="Brinkhoff T."/>
            <person name="Simon M."/>
            <person name="Daniel R."/>
        </authorList>
    </citation>
    <scope>NUCLEOTIDE SEQUENCE [LARGE SCALE GENOMIC DNA]</scope>
    <source>
        <strain evidence="3 4">307</strain>
    </source>
</reference>